<evidence type="ECO:0000256" key="8">
    <source>
        <dbReference type="ARBA" id="ARBA00022801"/>
    </source>
</evidence>
<evidence type="ECO:0000256" key="7">
    <source>
        <dbReference type="ARBA" id="ARBA00013303"/>
    </source>
</evidence>
<evidence type="ECO:0000256" key="13">
    <source>
        <dbReference type="SAM" id="Coils"/>
    </source>
</evidence>
<dbReference type="PRINTS" id="PR00132">
    <property type="entry name" value="GLHYDRLASE2"/>
</dbReference>
<evidence type="ECO:0000256" key="4">
    <source>
        <dbReference type="ARBA" id="ARBA00007401"/>
    </source>
</evidence>
<evidence type="ECO:0000256" key="5">
    <source>
        <dbReference type="ARBA" id="ARBA00011245"/>
    </source>
</evidence>
<protein>
    <recommendedName>
        <fullName evidence="7 12">Beta-galactosidase</fullName>
        <ecNumber evidence="6 12">3.2.1.23</ecNumber>
    </recommendedName>
    <alternativeName>
        <fullName evidence="11 12">Lactase</fullName>
    </alternativeName>
</protein>
<dbReference type="InterPro" id="IPR004199">
    <property type="entry name" value="B-gal_small/dom_5"/>
</dbReference>
<dbReference type="FunFam" id="3.20.20.80:FF:000018">
    <property type="entry name" value="Beta-galactosidase"/>
    <property type="match status" value="1"/>
</dbReference>
<comment type="catalytic activity">
    <reaction evidence="1 12">
        <text>Hydrolysis of terminal non-reducing beta-D-galactose residues in beta-D-galactosides.</text>
        <dbReference type="EC" id="3.2.1.23"/>
    </reaction>
</comment>
<dbReference type="InterPro" id="IPR008979">
    <property type="entry name" value="Galactose-bd-like_sf"/>
</dbReference>
<keyword evidence="9" id="KW-0106">Calcium</keyword>
<dbReference type="InterPro" id="IPR032312">
    <property type="entry name" value="LacZ_4"/>
</dbReference>
<evidence type="ECO:0000256" key="6">
    <source>
        <dbReference type="ARBA" id="ARBA00012756"/>
    </source>
</evidence>
<dbReference type="PANTHER" id="PTHR46323:SF2">
    <property type="entry name" value="BETA-GALACTOSIDASE"/>
    <property type="match status" value="1"/>
</dbReference>
<dbReference type="Gene3D" id="3.20.20.80">
    <property type="entry name" value="Glycosidases"/>
    <property type="match status" value="1"/>
</dbReference>
<proteinExistence type="inferred from homology"/>
<dbReference type="InterPro" id="IPR036156">
    <property type="entry name" value="Beta-gal/glucu_dom_sf"/>
</dbReference>
<dbReference type="SUPFAM" id="SSF51445">
    <property type="entry name" value="(Trans)glycosidases"/>
    <property type="match status" value="1"/>
</dbReference>
<dbReference type="SUPFAM" id="SSF74650">
    <property type="entry name" value="Galactose mutarotase-like"/>
    <property type="match status" value="1"/>
</dbReference>
<dbReference type="Gene3D" id="2.60.120.260">
    <property type="entry name" value="Galactose-binding domain-like"/>
    <property type="match status" value="1"/>
</dbReference>
<comment type="subunit">
    <text evidence="5">Monomer.</text>
</comment>
<dbReference type="InterPro" id="IPR006103">
    <property type="entry name" value="Glyco_hydro_2_cat"/>
</dbReference>
<dbReference type="InterPro" id="IPR013783">
    <property type="entry name" value="Ig-like_fold"/>
</dbReference>
<dbReference type="SMART" id="SM01038">
    <property type="entry name" value="Bgal_small_N"/>
    <property type="match status" value="1"/>
</dbReference>
<comment type="cofactor">
    <cofactor evidence="3">
        <name>Na(+)</name>
        <dbReference type="ChEBI" id="CHEBI:29101"/>
    </cofactor>
</comment>
<feature type="coiled-coil region" evidence="13">
    <location>
        <begin position="266"/>
        <end position="293"/>
    </location>
</feature>
<comment type="similarity">
    <text evidence="4 12">Belongs to the glycosyl hydrolase 2 family.</text>
</comment>
<evidence type="ECO:0000256" key="9">
    <source>
        <dbReference type="ARBA" id="ARBA00022837"/>
    </source>
</evidence>
<keyword evidence="16" id="KW-1185">Reference proteome</keyword>
<dbReference type="SUPFAM" id="SSF49785">
    <property type="entry name" value="Galactose-binding domain-like"/>
    <property type="match status" value="1"/>
</dbReference>
<keyword evidence="10 12" id="KW-0326">Glycosidase</keyword>
<dbReference type="InterPro" id="IPR006102">
    <property type="entry name" value="Ig-like_GH2"/>
</dbReference>
<evidence type="ECO:0000256" key="11">
    <source>
        <dbReference type="ARBA" id="ARBA00032230"/>
    </source>
</evidence>
<dbReference type="InterPro" id="IPR006104">
    <property type="entry name" value="Glyco_hydro_2_N"/>
</dbReference>
<dbReference type="Pfam" id="PF02837">
    <property type="entry name" value="Glyco_hydro_2_N"/>
    <property type="match status" value="1"/>
</dbReference>
<dbReference type="InterPro" id="IPR006101">
    <property type="entry name" value="Glyco_hydro_2"/>
</dbReference>
<keyword evidence="8 12" id="KW-0378">Hydrolase</keyword>
<dbReference type="PROSITE" id="PS00719">
    <property type="entry name" value="GLYCOSYL_HYDROL_F2_1"/>
    <property type="match status" value="1"/>
</dbReference>
<dbReference type="PROSITE" id="PS51257">
    <property type="entry name" value="PROKAR_LIPOPROTEIN"/>
    <property type="match status" value="1"/>
</dbReference>
<evidence type="ECO:0000256" key="3">
    <source>
        <dbReference type="ARBA" id="ARBA00001959"/>
    </source>
</evidence>
<name>A0A1W2GKS3_REIFA</name>
<evidence type="ECO:0000256" key="2">
    <source>
        <dbReference type="ARBA" id="ARBA00001913"/>
    </source>
</evidence>
<organism evidence="15 16">
    <name type="scientific">Reichenbachiella faecimaris</name>
    <dbReference type="NCBI Taxonomy" id="692418"/>
    <lineage>
        <taxon>Bacteria</taxon>
        <taxon>Pseudomonadati</taxon>
        <taxon>Bacteroidota</taxon>
        <taxon>Cytophagia</taxon>
        <taxon>Cytophagales</taxon>
        <taxon>Reichenbachiellaceae</taxon>
        <taxon>Reichenbachiella</taxon>
    </lineage>
</organism>
<dbReference type="Gene3D" id="2.60.40.10">
    <property type="entry name" value="Immunoglobulins"/>
    <property type="match status" value="2"/>
</dbReference>
<dbReference type="STRING" id="692418.SAMN04488029_3234"/>
<evidence type="ECO:0000259" key="14">
    <source>
        <dbReference type="SMART" id="SM01038"/>
    </source>
</evidence>
<evidence type="ECO:0000256" key="10">
    <source>
        <dbReference type="ARBA" id="ARBA00023295"/>
    </source>
</evidence>
<dbReference type="Pfam" id="PF02929">
    <property type="entry name" value="Bgal_small_N"/>
    <property type="match status" value="1"/>
</dbReference>
<dbReference type="GO" id="GO:0004565">
    <property type="term" value="F:beta-galactosidase activity"/>
    <property type="evidence" value="ECO:0007669"/>
    <property type="project" value="UniProtKB-EC"/>
</dbReference>
<dbReference type="Pfam" id="PF00703">
    <property type="entry name" value="Glyco_hydro_2"/>
    <property type="match status" value="1"/>
</dbReference>
<dbReference type="Pfam" id="PF16353">
    <property type="entry name" value="LacZ_4"/>
    <property type="match status" value="1"/>
</dbReference>
<dbReference type="PANTHER" id="PTHR46323">
    <property type="entry name" value="BETA-GALACTOSIDASE"/>
    <property type="match status" value="1"/>
</dbReference>
<evidence type="ECO:0000256" key="1">
    <source>
        <dbReference type="ARBA" id="ARBA00001412"/>
    </source>
</evidence>
<dbReference type="InterPro" id="IPR014718">
    <property type="entry name" value="GH-type_carb-bd"/>
</dbReference>
<dbReference type="Pfam" id="PF02836">
    <property type="entry name" value="Glyco_hydro_2_C"/>
    <property type="match status" value="1"/>
</dbReference>
<dbReference type="InterPro" id="IPR023230">
    <property type="entry name" value="Glyco_hydro_2_CS"/>
</dbReference>
<evidence type="ECO:0000313" key="16">
    <source>
        <dbReference type="Proteomes" id="UP000192472"/>
    </source>
</evidence>
<dbReference type="Proteomes" id="UP000192472">
    <property type="component" value="Unassembled WGS sequence"/>
</dbReference>
<evidence type="ECO:0000256" key="12">
    <source>
        <dbReference type="RuleBase" id="RU361154"/>
    </source>
</evidence>
<dbReference type="SUPFAM" id="SSF49303">
    <property type="entry name" value="beta-Galactosidase/glucuronidase domain"/>
    <property type="match status" value="2"/>
</dbReference>
<dbReference type="GO" id="GO:0005990">
    <property type="term" value="P:lactose catabolic process"/>
    <property type="evidence" value="ECO:0007669"/>
    <property type="project" value="TreeGrafter"/>
</dbReference>
<dbReference type="InterPro" id="IPR011013">
    <property type="entry name" value="Gal_mutarotase_sf_dom"/>
</dbReference>
<comment type="cofactor">
    <cofactor evidence="2">
        <name>Ca(2+)</name>
        <dbReference type="ChEBI" id="CHEBI:29108"/>
    </cofactor>
</comment>
<dbReference type="AlphaFoldDB" id="A0A1W2GKS3"/>
<reference evidence="15 16" key="1">
    <citation type="submission" date="2017-04" db="EMBL/GenBank/DDBJ databases">
        <authorList>
            <person name="Afonso C.L."/>
            <person name="Miller P.J."/>
            <person name="Scott M.A."/>
            <person name="Spackman E."/>
            <person name="Goraichik I."/>
            <person name="Dimitrov K.M."/>
            <person name="Suarez D.L."/>
            <person name="Swayne D.E."/>
        </authorList>
    </citation>
    <scope>NUCLEOTIDE SEQUENCE [LARGE SCALE GENOMIC DNA]</scope>
    <source>
        <strain evidence="15 16">DSM 26133</strain>
    </source>
</reference>
<dbReference type="EC" id="3.2.1.23" evidence="6 12"/>
<keyword evidence="13" id="KW-0175">Coiled coil</keyword>
<dbReference type="GO" id="GO:0009341">
    <property type="term" value="C:beta-galactosidase complex"/>
    <property type="evidence" value="ECO:0007669"/>
    <property type="project" value="InterPro"/>
</dbReference>
<feature type="domain" description="Beta galactosidase small chain/" evidence="14">
    <location>
        <begin position="751"/>
        <end position="1026"/>
    </location>
</feature>
<dbReference type="GO" id="GO:0030246">
    <property type="term" value="F:carbohydrate binding"/>
    <property type="evidence" value="ECO:0007669"/>
    <property type="project" value="InterPro"/>
</dbReference>
<dbReference type="InterPro" id="IPR050347">
    <property type="entry name" value="Bact_Beta-galactosidase"/>
</dbReference>
<dbReference type="OrthoDB" id="9802773at2"/>
<accession>A0A1W2GKS3</accession>
<sequence length="1030" mass="117817">MKKGMNKIGWLVCVLALGCTTQKPHHDWEDESVTEINKLPARSDYFPYESMDLARAKNKETSERYLSLDGKWKFNWVRKPADRPENFYELGFSDREWNMIDVPGNWERLGYGVPHYLDVDYPFPANPPYIPNDYNPVGSYRKTFDLPLSWNGDHVIIQFGAVRSAFYLWINGQKVGYSQGSKLPAEFDITPFVQSGENLVAIEVYRWSDGSYLEDQDMWRLSGIDRSVFVYAQPKLHLADHTVRASLDENHENGLLTITVEVVGDKGSLEVKLMDGENEISNLKSQIPNASRQILNFKSQILNPAKWSAEYPNLYTLTLELKDSLGNTTEAYAQKIGFRTAEIKDGNFKINGQTVMIKGVNRHEHDPVTGHVVDEASMIKDIQLMKQFNINAVRASHYPNATRWYELCDEYGLYVIDEANIESHGMEIQNPEVTLANQPSWQKAHLDRVQRMYERDKNFTSIVTWSLGNEAGFGVNFQATYDWLKLQDSSRPVQYEMAQNTNYSDIQAPMYHSIERIVEYAERHTDKPLILCEYAHAMGNSVGNLQDYWDAIENYKELQGGFIWDWVDQGLLETSDEGEQYFAYGGDYPHAPVKSDSNFCINGLVQANREINPHIWEVKKVYQNIKIKAVDLKRGEFLVQNKYDFTNLSQFNFVWQLKDDERLIAEGLLPVLSIEPHTDQEFKISNLKPLISEKEQILTISAKTKTATALVPAGHEVAWDQFSIGNVKTQPALNPEKPNSIKSDTTDSLMIVSGDQFEIQFSRITGDMLSWTLGDKELLINGLAPDFWRAPVDNDLGNGMPKRNGIWHYAGQNRIWLGHQMEEEGGVITYQVDYRLPDANNSTYSTTYTIHADGSVHVANKFEPVGDLPNLPKFGMFMVLQPEFDQVEWFGKGPQETYWDKNTGAKIDTYNGTVWDQYHPYVRPQEFGNKTEVRWASITNENGSGLKVIGDSLLNIRVMNLELEDIDHTPRPSPNRHTIDVKKKKLVTWNIDHLQMGVGGDTSWGRRVHKAYTILAKKYSYGFTLVPVGL</sequence>
<gene>
    <name evidence="15" type="ORF">SAMN04488029_3234</name>
</gene>
<dbReference type="InterPro" id="IPR017853">
    <property type="entry name" value="GH"/>
</dbReference>
<evidence type="ECO:0000313" key="15">
    <source>
        <dbReference type="EMBL" id="SMD37092.1"/>
    </source>
</evidence>
<dbReference type="EMBL" id="FWYF01000003">
    <property type="protein sequence ID" value="SMD37092.1"/>
    <property type="molecule type" value="Genomic_DNA"/>
</dbReference>
<dbReference type="Gene3D" id="2.70.98.10">
    <property type="match status" value="1"/>
</dbReference>